<dbReference type="RefSeq" id="WP_268522779.1">
    <property type="nucleotide sequence ID" value="NZ_JALAWA010000013.1"/>
</dbReference>
<dbReference type="Pfam" id="PF04634">
    <property type="entry name" value="YezG-like"/>
    <property type="match status" value="1"/>
</dbReference>
<protein>
    <submittedName>
        <fullName evidence="1">Antitoxin YezG family protein</fullName>
    </submittedName>
</protein>
<name>A0A9Q4HS28_9BACI</name>
<dbReference type="NCBIfam" id="TIGR01741">
    <property type="entry name" value="staph_tand_hypo"/>
    <property type="match status" value="1"/>
</dbReference>
<dbReference type="SUPFAM" id="SSF160424">
    <property type="entry name" value="BH3703-like"/>
    <property type="match status" value="1"/>
</dbReference>
<dbReference type="EMBL" id="JALAWA010000013">
    <property type="protein sequence ID" value="MCY9186671.1"/>
    <property type="molecule type" value="Genomic_DNA"/>
</dbReference>
<dbReference type="Gene3D" id="3.30.500.20">
    <property type="entry name" value="BH3703-like domains"/>
    <property type="match status" value="1"/>
</dbReference>
<proteinExistence type="predicted"/>
<evidence type="ECO:0000313" key="2">
    <source>
        <dbReference type="Proteomes" id="UP001073053"/>
    </source>
</evidence>
<dbReference type="Proteomes" id="UP001073053">
    <property type="component" value="Unassembled WGS sequence"/>
</dbReference>
<gene>
    <name evidence="1" type="ORF">MOF03_18865</name>
</gene>
<comment type="caution">
    <text evidence="1">The sequence shown here is derived from an EMBL/GenBank/DDBJ whole genome shotgun (WGS) entry which is preliminary data.</text>
</comment>
<organism evidence="1 2">
    <name type="scientific">Bacillus halotolerans</name>
    <dbReference type="NCBI Taxonomy" id="260554"/>
    <lineage>
        <taxon>Bacteria</taxon>
        <taxon>Bacillati</taxon>
        <taxon>Bacillota</taxon>
        <taxon>Bacilli</taxon>
        <taxon>Bacillales</taxon>
        <taxon>Bacillaceae</taxon>
        <taxon>Bacillus</taxon>
    </lineage>
</organism>
<dbReference type="AlphaFoldDB" id="A0A9Q4HS28"/>
<dbReference type="InterPro" id="IPR036170">
    <property type="entry name" value="YezG-like_sf"/>
</dbReference>
<accession>A0A9Q4HS28</accession>
<evidence type="ECO:0000313" key="1">
    <source>
        <dbReference type="EMBL" id="MCY9186671.1"/>
    </source>
</evidence>
<dbReference type="InterPro" id="IPR006728">
    <property type="entry name" value="YezG-like"/>
</dbReference>
<reference evidence="1" key="1">
    <citation type="submission" date="2022-02" db="EMBL/GenBank/DDBJ databases">
        <title>Crop Bioprotection Bacillus Genome Sequencing.</title>
        <authorList>
            <person name="Dunlap C."/>
        </authorList>
    </citation>
    <scope>NUCLEOTIDE SEQUENCE</scope>
    <source>
        <strain evidence="1">EC49O2N-C10</strain>
    </source>
</reference>
<sequence length="159" mass="19492">MDENKLNTLYQKIAETVVETIPEAWSKVFIYGEILEDVQKGFFYYYPEGNESPVYCHDIPEIFEVEKEDYRNLWRQLIDNLKELWNEFRDNEQETWTSLTMMIQSDGEFNIDYDYEDLSDADDYERRIVWEHRHLGLWPEDEDDKEFLEQYLESKKDEK</sequence>